<gene>
    <name evidence="2" type="ORF">PDPUS_1_02874</name>
</gene>
<feature type="transmembrane region" description="Helical" evidence="1">
    <location>
        <begin position="6"/>
        <end position="26"/>
    </location>
</feature>
<keyword evidence="1" id="KW-0812">Transmembrane</keyword>
<sequence>MAMTWIPALLIFVVGALFGAFVARLGNKNVKQQKELKKDWW</sequence>
<protein>
    <submittedName>
        <fullName evidence="2">Uncharacterized protein</fullName>
    </submittedName>
</protein>
<evidence type="ECO:0000313" key="3">
    <source>
        <dbReference type="Proteomes" id="UP000218676"/>
    </source>
</evidence>
<dbReference type="RefSeq" id="WP_258177066.1">
    <property type="nucleotide sequence ID" value="NZ_AP018045.1"/>
</dbReference>
<dbReference type="Proteomes" id="UP000218676">
    <property type="component" value="Chromosome 1"/>
</dbReference>
<keyword evidence="1" id="KW-1133">Transmembrane helix</keyword>
<dbReference type="EMBL" id="AP018045">
    <property type="protein sequence ID" value="BAX54248.1"/>
    <property type="molecule type" value="Genomic_DNA"/>
</dbReference>
<keyword evidence="1" id="KW-0472">Membrane</keyword>
<accession>A0AAD1CIA5</accession>
<reference evidence="3" key="1">
    <citation type="submission" date="2017-05" db="EMBL/GenBank/DDBJ databases">
        <title>Whole genome sequence of fish pathogenic bacteria, Photobacterium damselae subsp. piscicida, strain 91-197, isolated from hybrid striped bass (Morone sp.) in USA.</title>
        <authorList>
            <person name="Teru Y."/>
            <person name="Hikima J."/>
            <person name="Kono T."/>
            <person name="Sakai M."/>
            <person name="Takano T."/>
            <person name="Hawke J.P."/>
            <person name="Takeyama H."/>
            <person name="Aoki T."/>
        </authorList>
    </citation>
    <scope>NUCLEOTIDE SEQUENCE [LARGE SCALE GENOMIC DNA]</scope>
    <source>
        <strain evidence="3">91-197</strain>
    </source>
</reference>
<evidence type="ECO:0000256" key="1">
    <source>
        <dbReference type="SAM" id="Phobius"/>
    </source>
</evidence>
<name>A0AAD1CIA5_PHODP</name>
<organism evidence="2 3">
    <name type="scientific">Photobacterium damsela subsp. piscicida</name>
    <name type="common">Pasteurella piscicida</name>
    <dbReference type="NCBI Taxonomy" id="38294"/>
    <lineage>
        <taxon>Bacteria</taxon>
        <taxon>Pseudomonadati</taxon>
        <taxon>Pseudomonadota</taxon>
        <taxon>Gammaproteobacteria</taxon>
        <taxon>Vibrionales</taxon>
        <taxon>Vibrionaceae</taxon>
        <taxon>Photobacterium</taxon>
    </lineage>
</organism>
<dbReference type="AlphaFoldDB" id="A0AAD1CIA5"/>
<evidence type="ECO:0000313" key="2">
    <source>
        <dbReference type="EMBL" id="BAX54248.1"/>
    </source>
</evidence>
<proteinExistence type="predicted"/>